<dbReference type="GO" id="GO:0004029">
    <property type="term" value="F:aldehyde dehydrogenase (NAD+) activity"/>
    <property type="evidence" value="ECO:0007669"/>
    <property type="project" value="TreeGrafter"/>
</dbReference>
<dbReference type="Proteomes" id="UP000663791">
    <property type="component" value="Unassembled WGS sequence"/>
</dbReference>
<dbReference type="AlphaFoldDB" id="A0A938Y6C4"/>
<dbReference type="InterPro" id="IPR036291">
    <property type="entry name" value="NAD(P)-bd_dom_sf"/>
</dbReference>
<evidence type="ECO:0000256" key="1">
    <source>
        <dbReference type="SAM" id="MobiDB-lite"/>
    </source>
</evidence>
<comment type="caution">
    <text evidence="3">The sequence shown here is derived from an EMBL/GenBank/DDBJ whole genome shotgun (WGS) entry which is preliminary data.</text>
</comment>
<dbReference type="EMBL" id="JAERTX010000006">
    <property type="protein sequence ID" value="MBM9460034.1"/>
    <property type="molecule type" value="Genomic_DNA"/>
</dbReference>
<dbReference type="PANTHER" id="PTHR48079:SF6">
    <property type="entry name" value="NAD(P)-BINDING DOMAIN-CONTAINING PROTEIN-RELATED"/>
    <property type="match status" value="1"/>
</dbReference>
<dbReference type="RefSeq" id="WP_205291327.1">
    <property type="nucleotide sequence ID" value="NZ_CP074406.1"/>
</dbReference>
<dbReference type="SUPFAM" id="SSF51735">
    <property type="entry name" value="NAD(P)-binding Rossmann-fold domains"/>
    <property type="match status" value="1"/>
</dbReference>
<feature type="region of interest" description="Disordered" evidence="1">
    <location>
        <begin position="339"/>
        <end position="364"/>
    </location>
</feature>
<dbReference type="Gene3D" id="3.40.50.720">
    <property type="entry name" value="NAD(P)-binding Rossmann-like Domain"/>
    <property type="match status" value="1"/>
</dbReference>
<protein>
    <submittedName>
        <fullName evidence="3">NAD-dependent epimerase/dehydratase family protein</fullName>
    </submittedName>
</protein>
<dbReference type="PANTHER" id="PTHR48079">
    <property type="entry name" value="PROTEIN YEEZ"/>
    <property type="match status" value="1"/>
</dbReference>
<organism evidence="3 4">
    <name type="scientific">Nocardioides faecalis</name>
    <dbReference type="NCBI Taxonomy" id="2803858"/>
    <lineage>
        <taxon>Bacteria</taxon>
        <taxon>Bacillati</taxon>
        <taxon>Actinomycetota</taxon>
        <taxon>Actinomycetes</taxon>
        <taxon>Propionibacteriales</taxon>
        <taxon>Nocardioidaceae</taxon>
        <taxon>Nocardioides</taxon>
    </lineage>
</organism>
<dbReference type="Pfam" id="PF01370">
    <property type="entry name" value="Epimerase"/>
    <property type="match status" value="2"/>
</dbReference>
<dbReference type="GO" id="GO:0005737">
    <property type="term" value="C:cytoplasm"/>
    <property type="evidence" value="ECO:0007669"/>
    <property type="project" value="TreeGrafter"/>
</dbReference>
<sequence>MRILVLGGNRFLSRAVAAEAVAAGHEVICVNRGRSGTVPTGVEHLRWDRDEPAPADLVQRLADRPPDAVVDVARRPSHVRRALDAVPPAHWVFVSTISVYADDADAGGPGVGTLLEPVVDDLDPMSSPEAYGAMKVACEQLVHEAVPGAVVLRPGLIVGPGDPSGRFAYWAWRSAHDGEVLAPGRPEDLVQVVDVRDLATWIVALAERGPVTTPVAESGDPGEPGTPTVYDAVGPVTTFGDLFAAALPDARPVWVDHDFLLAEGVASWAGPRGIPLWLPRPSYDGMMSHDAAPATAAGLVSRPLADTVRDTRAWLAADPAARIDGITAEREAELLRRWRVQEGGSPEPPVALSRLAAPRPPAPR</sequence>
<reference evidence="3" key="1">
    <citation type="submission" date="2021-01" db="EMBL/GenBank/DDBJ databases">
        <title>Novel species in genus Nocardioides.</title>
        <authorList>
            <person name="Zhang G."/>
        </authorList>
    </citation>
    <scope>NUCLEOTIDE SEQUENCE</scope>
    <source>
        <strain evidence="3">Zg-536</strain>
    </source>
</reference>
<evidence type="ECO:0000259" key="2">
    <source>
        <dbReference type="Pfam" id="PF01370"/>
    </source>
</evidence>
<accession>A0A938Y6C4</accession>
<keyword evidence="4" id="KW-1185">Reference proteome</keyword>
<proteinExistence type="predicted"/>
<name>A0A938Y6C4_9ACTN</name>
<dbReference type="InterPro" id="IPR051783">
    <property type="entry name" value="NAD(P)-dependent_oxidoreduct"/>
</dbReference>
<evidence type="ECO:0000313" key="4">
    <source>
        <dbReference type="Proteomes" id="UP000663791"/>
    </source>
</evidence>
<feature type="domain" description="NAD-dependent epimerase/dehydratase" evidence="2">
    <location>
        <begin position="85"/>
        <end position="208"/>
    </location>
</feature>
<gene>
    <name evidence="3" type="ORF">JK386_08970</name>
</gene>
<dbReference type="InterPro" id="IPR001509">
    <property type="entry name" value="Epimerase_deHydtase"/>
</dbReference>
<feature type="domain" description="NAD-dependent epimerase/dehydratase" evidence="2">
    <location>
        <begin position="3"/>
        <end position="83"/>
    </location>
</feature>
<evidence type="ECO:0000313" key="3">
    <source>
        <dbReference type="EMBL" id="MBM9460034.1"/>
    </source>
</evidence>